<evidence type="ECO:0000256" key="1">
    <source>
        <dbReference type="SAM" id="MobiDB-lite"/>
    </source>
</evidence>
<proteinExistence type="predicted"/>
<accession>A0A7J6S3J1</accession>
<feature type="region of interest" description="Disordered" evidence="1">
    <location>
        <begin position="1"/>
        <end position="22"/>
    </location>
</feature>
<dbReference type="GO" id="GO:0006891">
    <property type="term" value="P:intra-Golgi vesicle-mediated transport"/>
    <property type="evidence" value="ECO:0007669"/>
    <property type="project" value="TreeGrafter"/>
</dbReference>
<dbReference type="Proteomes" id="UP000574390">
    <property type="component" value="Unassembled WGS sequence"/>
</dbReference>
<dbReference type="InterPro" id="IPR007265">
    <property type="entry name" value="COG_su3"/>
</dbReference>
<dbReference type="GO" id="GO:0017119">
    <property type="term" value="C:Golgi transport complex"/>
    <property type="evidence" value="ECO:0007669"/>
    <property type="project" value="TreeGrafter"/>
</dbReference>
<feature type="domain" description="Conserved oligomeric Golgi complex subunit 3 C-terminal" evidence="2">
    <location>
        <begin position="18"/>
        <end position="301"/>
    </location>
</feature>
<reference evidence="3 4" key="1">
    <citation type="submission" date="2020-04" db="EMBL/GenBank/DDBJ databases">
        <title>Perkinsus olseni comparative genomics.</title>
        <authorList>
            <person name="Bogema D.R."/>
        </authorList>
    </citation>
    <scope>NUCLEOTIDE SEQUENCE [LARGE SCALE GENOMIC DNA]</scope>
    <source>
        <strain evidence="3">ATCC PRA-205</strain>
    </source>
</reference>
<dbReference type="PANTHER" id="PTHR13302:SF8">
    <property type="entry name" value="CONSERVED OLIGOMERIC GOLGI COMPLEX SUBUNIT 3"/>
    <property type="match status" value="1"/>
</dbReference>
<evidence type="ECO:0000259" key="2">
    <source>
        <dbReference type="Pfam" id="PF20671"/>
    </source>
</evidence>
<organism evidence="3 4">
    <name type="scientific">Perkinsus olseni</name>
    <name type="common">Perkinsus atlanticus</name>
    <dbReference type="NCBI Taxonomy" id="32597"/>
    <lineage>
        <taxon>Eukaryota</taxon>
        <taxon>Sar</taxon>
        <taxon>Alveolata</taxon>
        <taxon>Perkinsozoa</taxon>
        <taxon>Perkinsea</taxon>
        <taxon>Perkinsida</taxon>
        <taxon>Perkinsidae</taxon>
        <taxon>Perkinsus</taxon>
    </lineage>
</organism>
<dbReference type="AlphaFoldDB" id="A0A7J6S3J1"/>
<dbReference type="PANTHER" id="PTHR13302">
    <property type="entry name" value="CONSERVED OLIGOMERIC GOLGI COMPLEX COMPONENT 3"/>
    <property type="match status" value="1"/>
</dbReference>
<dbReference type="GO" id="GO:0016020">
    <property type="term" value="C:membrane"/>
    <property type="evidence" value="ECO:0007669"/>
    <property type="project" value="InterPro"/>
</dbReference>
<gene>
    <name evidence="3" type="primary">COG3_2</name>
    <name evidence="3" type="ORF">FOZ62_010092</name>
</gene>
<dbReference type="Pfam" id="PF20671">
    <property type="entry name" value="COG3_C"/>
    <property type="match status" value="1"/>
</dbReference>
<feature type="compositionally biased region" description="Acidic residues" evidence="1">
    <location>
        <begin position="9"/>
        <end position="22"/>
    </location>
</feature>
<dbReference type="GO" id="GO:0005801">
    <property type="term" value="C:cis-Golgi network"/>
    <property type="evidence" value="ECO:0007669"/>
    <property type="project" value="InterPro"/>
</dbReference>
<name>A0A7J6S3J1_PEROL</name>
<comment type="caution">
    <text evidence="3">The sequence shown here is derived from an EMBL/GenBank/DDBJ whole genome shotgun (WGS) entry which is preliminary data.</text>
</comment>
<dbReference type="EMBL" id="JABANM010017857">
    <property type="protein sequence ID" value="KAF4727062.1"/>
    <property type="molecule type" value="Genomic_DNA"/>
</dbReference>
<feature type="non-terminal residue" evidence="3">
    <location>
        <position position="1"/>
    </location>
</feature>
<protein>
    <submittedName>
        <fullName evidence="3">Golgi transport complex subunit 3</fullName>
    </submittedName>
</protein>
<dbReference type="InterPro" id="IPR048685">
    <property type="entry name" value="COG3_C"/>
</dbReference>
<sequence length="301" mass="33218">MLDSMAATEENDEKEGLEEEESDILPYTRHVCRQVLSMARAECRTYTAYFGDDVNGTPGGSSGTSQAGLVAGADEPIEEYLGNCYGKPLYAFLRSKIVSCQKVETLKNLAELISREVLAPEGFDAYDPSKMKQAGANGADSDDNSLLVPVLSVVYRLLKDVQERLIYRAQTYIRDDIRGFEPSQEDLKYPLRLFEDEAPSVHPESEAYGRLMKVSTTGWYPTLGKTLFILAEILPVLETTTFQSLAYEAVSACLETIDIAAVDIARSHSGSKEAVEGSGDDDADDDWVTLNEALFTIRHLL</sequence>
<evidence type="ECO:0000313" key="3">
    <source>
        <dbReference type="EMBL" id="KAF4727062.1"/>
    </source>
</evidence>
<dbReference type="GO" id="GO:0007030">
    <property type="term" value="P:Golgi organization"/>
    <property type="evidence" value="ECO:0007669"/>
    <property type="project" value="TreeGrafter"/>
</dbReference>
<dbReference type="GO" id="GO:0006886">
    <property type="term" value="P:intracellular protein transport"/>
    <property type="evidence" value="ECO:0007669"/>
    <property type="project" value="InterPro"/>
</dbReference>
<evidence type="ECO:0000313" key="4">
    <source>
        <dbReference type="Proteomes" id="UP000574390"/>
    </source>
</evidence>